<dbReference type="PANTHER" id="PTHR42648">
    <property type="entry name" value="TRANSPOSASE, PUTATIVE-RELATED"/>
    <property type="match status" value="1"/>
</dbReference>
<evidence type="ECO:0000313" key="2">
    <source>
        <dbReference type="Proteomes" id="UP001165083"/>
    </source>
</evidence>
<dbReference type="PANTHER" id="PTHR42648:SF28">
    <property type="entry name" value="TRANSPOSON-ENCODED PROTEIN WITH RIBONUCLEASE H-LIKE AND RETROVIRUS ZINC FINGER-LIKE DOMAINS"/>
    <property type="match status" value="1"/>
</dbReference>
<accession>A0A9W6UET7</accession>
<organism evidence="1 2">
    <name type="scientific">Phytophthora lilii</name>
    <dbReference type="NCBI Taxonomy" id="2077276"/>
    <lineage>
        <taxon>Eukaryota</taxon>
        <taxon>Sar</taxon>
        <taxon>Stramenopiles</taxon>
        <taxon>Oomycota</taxon>
        <taxon>Peronosporomycetes</taxon>
        <taxon>Peronosporales</taxon>
        <taxon>Peronosporaceae</taxon>
        <taxon>Phytophthora</taxon>
    </lineage>
</organism>
<dbReference type="InterPro" id="IPR039537">
    <property type="entry name" value="Retrotran_Ty1/copia-like"/>
</dbReference>
<comment type="caution">
    <text evidence="1">The sequence shown here is derived from an EMBL/GenBank/DDBJ whole genome shotgun (WGS) entry which is preliminary data.</text>
</comment>
<dbReference type="AlphaFoldDB" id="A0A9W6UET7"/>
<name>A0A9W6UET7_9STRA</name>
<protein>
    <submittedName>
        <fullName evidence="1">Unnamed protein product</fullName>
    </submittedName>
</protein>
<proteinExistence type="predicted"/>
<dbReference type="SUPFAM" id="SSF53098">
    <property type="entry name" value="Ribonuclease H-like"/>
    <property type="match status" value="1"/>
</dbReference>
<reference evidence="1" key="1">
    <citation type="submission" date="2023-04" db="EMBL/GenBank/DDBJ databases">
        <title>Phytophthora lilii NBRC 32176.</title>
        <authorList>
            <person name="Ichikawa N."/>
            <person name="Sato H."/>
            <person name="Tonouchi N."/>
        </authorList>
    </citation>
    <scope>NUCLEOTIDE SEQUENCE</scope>
    <source>
        <strain evidence="1">NBRC 32176</strain>
    </source>
</reference>
<dbReference type="InterPro" id="IPR012337">
    <property type="entry name" value="RNaseH-like_sf"/>
</dbReference>
<dbReference type="EMBL" id="BSXW01000871">
    <property type="protein sequence ID" value="GMF30942.1"/>
    <property type="molecule type" value="Genomic_DNA"/>
</dbReference>
<dbReference type="OrthoDB" id="413361at2759"/>
<gene>
    <name evidence="1" type="ORF">Plil01_001322900</name>
</gene>
<keyword evidence="2" id="KW-1185">Reference proteome</keyword>
<sequence length="196" mass="21763">MQFHRRLGHLNYDTIVKIAKDPASGIALTDHKRDNCLTCAQGKQTKNAQSRKDTGVNSPIDGIGGVICSDLKGTMTPRDRLGNRYMVNFVDHRTNYCRIFLARPRTWRRGRSSTLWLFSSASSIAASTCCARTAEESTRLWTSSARRPVSLARSRNKASNGKAECMHRTIMNMVFACGLALSFWGDAAGYAARILN</sequence>
<evidence type="ECO:0000313" key="1">
    <source>
        <dbReference type="EMBL" id="GMF30942.1"/>
    </source>
</evidence>
<dbReference type="Proteomes" id="UP001165083">
    <property type="component" value="Unassembled WGS sequence"/>
</dbReference>